<accession>A0A1F6D664</accession>
<gene>
    <name evidence="1" type="ORF">A3F84_17660</name>
</gene>
<dbReference type="AlphaFoldDB" id="A0A1F6D664"/>
<reference evidence="1 2" key="1">
    <citation type="journal article" date="2016" name="Nat. Commun.">
        <title>Thousands of microbial genomes shed light on interconnected biogeochemical processes in an aquifer system.</title>
        <authorList>
            <person name="Anantharaman K."/>
            <person name="Brown C.T."/>
            <person name="Hug L.A."/>
            <person name="Sharon I."/>
            <person name="Castelle C.J."/>
            <person name="Probst A.J."/>
            <person name="Thomas B.C."/>
            <person name="Singh A."/>
            <person name="Wilkins M.J."/>
            <person name="Karaoz U."/>
            <person name="Brodie E.L."/>
            <person name="Williams K.H."/>
            <person name="Hubbard S.S."/>
            <person name="Banfield J.F."/>
        </authorList>
    </citation>
    <scope>NUCLEOTIDE SEQUENCE [LARGE SCALE GENOMIC DNA]</scope>
    <source>
        <strain evidence="2">RIFCSPLOWO2_12_FULL_64_10</strain>
    </source>
</reference>
<comment type="caution">
    <text evidence="1">The sequence shown here is derived from an EMBL/GenBank/DDBJ whole genome shotgun (WGS) entry which is preliminary data.</text>
</comment>
<organism evidence="1 2">
    <name type="scientific">Handelsmanbacteria sp. (strain RIFCSPLOWO2_12_FULL_64_10)</name>
    <dbReference type="NCBI Taxonomy" id="1817868"/>
    <lineage>
        <taxon>Bacteria</taxon>
        <taxon>Candidatus Handelsmaniibacteriota</taxon>
    </lineage>
</organism>
<protein>
    <submittedName>
        <fullName evidence="1">Uncharacterized protein</fullName>
    </submittedName>
</protein>
<sequence>MPEEHSEWQTPNEIRKALGDKKCRSLIEDVAHNTRSRPEILQNIIDLTRCNVYSADDFLRDLLKNPPRD</sequence>
<name>A0A1F6D664_HANXR</name>
<evidence type="ECO:0000313" key="1">
    <source>
        <dbReference type="EMBL" id="OGG56929.1"/>
    </source>
</evidence>
<proteinExistence type="predicted"/>
<dbReference type="EMBL" id="MFKF01000022">
    <property type="protein sequence ID" value="OGG56929.1"/>
    <property type="molecule type" value="Genomic_DNA"/>
</dbReference>
<dbReference type="Proteomes" id="UP000178606">
    <property type="component" value="Unassembled WGS sequence"/>
</dbReference>
<evidence type="ECO:0000313" key="2">
    <source>
        <dbReference type="Proteomes" id="UP000178606"/>
    </source>
</evidence>